<name>A0A238D9I9_THIDL</name>
<organism evidence="2 3">
    <name type="scientific">Thiomonas delicata</name>
    <name type="common">Thiomonas cuprina</name>
    <dbReference type="NCBI Taxonomy" id="364030"/>
    <lineage>
        <taxon>Bacteria</taxon>
        <taxon>Pseudomonadati</taxon>
        <taxon>Pseudomonadota</taxon>
        <taxon>Betaproteobacteria</taxon>
        <taxon>Burkholderiales</taxon>
        <taxon>Thiomonas</taxon>
    </lineage>
</organism>
<dbReference type="RefSeq" id="WP_094161950.1">
    <property type="nucleotide sequence ID" value="NZ_LT592171.1"/>
</dbReference>
<feature type="transmembrane region" description="Helical" evidence="1">
    <location>
        <begin position="344"/>
        <end position="365"/>
    </location>
</feature>
<keyword evidence="1" id="KW-1133">Transmembrane helix</keyword>
<reference evidence="2 3" key="1">
    <citation type="submission" date="2016-06" db="EMBL/GenBank/DDBJ databases">
        <authorList>
            <person name="Kjaerup R.B."/>
            <person name="Dalgaard T.S."/>
            <person name="Juul-Madsen H.R."/>
        </authorList>
    </citation>
    <scope>NUCLEOTIDE SEQUENCE [LARGE SCALE GENOMIC DNA]</scope>
    <source>
        <strain evidence="2 3">DSM 16361</strain>
    </source>
</reference>
<proteinExistence type="predicted"/>
<dbReference type="AlphaFoldDB" id="A0A238D9I9"/>
<dbReference type="PANTHER" id="PTHR32309">
    <property type="entry name" value="TYROSINE-PROTEIN KINASE"/>
    <property type="match status" value="1"/>
</dbReference>
<dbReference type="OrthoDB" id="5497849at2"/>
<keyword evidence="1" id="KW-0812">Transmembrane</keyword>
<protein>
    <submittedName>
        <fullName evidence="2">Capsule polysaccharide export inner-membrane protein BexC</fullName>
    </submittedName>
</protein>
<keyword evidence="1" id="KW-0472">Membrane</keyword>
<evidence type="ECO:0000313" key="3">
    <source>
        <dbReference type="Proteomes" id="UP000214566"/>
    </source>
</evidence>
<dbReference type="GO" id="GO:0004713">
    <property type="term" value="F:protein tyrosine kinase activity"/>
    <property type="evidence" value="ECO:0007669"/>
    <property type="project" value="TreeGrafter"/>
</dbReference>
<evidence type="ECO:0000256" key="1">
    <source>
        <dbReference type="SAM" id="Phobius"/>
    </source>
</evidence>
<keyword evidence="3" id="KW-1185">Reference proteome</keyword>
<gene>
    <name evidence="2" type="primary">bexC</name>
    <name evidence="2" type="ORF">THIARS_90148</name>
</gene>
<dbReference type="PANTHER" id="PTHR32309:SF13">
    <property type="entry name" value="FERRIC ENTEROBACTIN TRANSPORT PROTEIN FEPE"/>
    <property type="match status" value="1"/>
</dbReference>
<dbReference type="GO" id="GO:0005886">
    <property type="term" value="C:plasma membrane"/>
    <property type="evidence" value="ECO:0007669"/>
    <property type="project" value="TreeGrafter"/>
</dbReference>
<dbReference type="EMBL" id="FLMQ01000058">
    <property type="protein sequence ID" value="SBP89998.1"/>
    <property type="molecule type" value="Genomic_DNA"/>
</dbReference>
<dbReference type="InterPro" id="IPR050445">
    <property type="entry name" value="Bact_polysacc_biosynth/exp"/>
</dbReference>
<evidence type="ECO:0000313" key="2">
    <source>
        <dbReference type="EMBL" id="SBP89998.1"/>
    </source>
</evidence>
<dbReference type="Proteomes" id="UP000214566">
    <property type="component" value="Unassembled WGS sequence"/>
</dbReference>
<accession>A0A238D9I9</accession>
<sequence>MSINKKPFWQRINKLFLATVVVPTALSGVYYGFIASGEYISDSSFVIYNPQQTNTGGFSSLLATAGLSHSSSGAYSVHDYILSRDALAELQRTLNYRQMVSNSRIDLFNRFGGILAPYSSFEELFDYYKKMVSDNIDTVSNISTLQVKAYTALDAQRINANLLALGQNLVNRLNAQANEEGVRFYKQDVANAEAKVRAASLAMAAYRNKHGVFNPAPESALQLQLVSKLQDKLIAEQTQLAQLLSGTPSNPQAPLLRKGIEELKREITRQSAKVTGGSNSLASKASPYEQLVLNQTFAEKELAAAIAALEQARITAQKQQLFVEVIAKPSLPDKAMQPKRVRGVLAVLVVGLLLWGVLSVIIGGVKEHHDR</sequence>